<proteinExistence type="predicted"/>
<dbReference type="EMBL" id="CATZBU010000021">
    <property type="protein sequence ID" value="CAJ0808708.1"/>
    <property type="molecule type" value="Genomic_DNA"/>
</dbReference>
<sequence>MGLQLFNFAYNTLLSKANNNAQGNSLFLPRALAGMTGAGDVPYLPLKASNWSANNMSGAQDISNDLATSWFGAYTGQLDMLSLEKPNPPTVTQQMIDDAKAALQAIHDGPYLNAVPYPNTGLNLTLQQIEIDGLANVRVSSTAPQVTINDAGYTAQIKLDFNAYPSTGESWNQQLALGGTQQGVDSNNSQSFAGLAFSLSQPLCFFARHGTTPAPIPPTLHLPESNGHPNGFDCSAGGVALLQVAKAELVASTTITVSPDGKTVQIGLEQLTLQGVGGTLPSFTLQNLQWTSMSPTLLSDFSLYYEIWNTTYKNLLGTPDAAKFLTTSINNALNSADNLATIEKLLNQQLANALDTIFGSKQVANSSVDTDTNAVDKYLFDRARAALNDPSSYVYVPALVLGSNSPVLEPYTATNLKIDGPYSTTFMGQTLSVTQIVLSNLAIHGLSNLVAPASGIVFGSNQQASASLSLGTLNPGPNLNVDGNSKTVPSPPASASTPFSLNIQVGSNKPIPFSGNMTVTLTNTSGTLGVDTTLAASGDTPDQLTLNYSAITLVAADADVNIAVQLDGDGNSFYDKFIDEIVNQGPVKDDLLAQLNAYIGSNLGQIDAAATQFARNALNKLGS</sequence>
<name>A0ABM9JZT1_9RALS</name>
<reference evidence="1 2" key="1">
    <citation type="submission" date="2023-07" db="EMBL/GenBank/DDBJ databases">
        <authorList>
            <person name="Peeters C."/>
        </authorList>
    </citation>
    <scope>NUCLEOTIDE SEQUENCE [LARGE SCALE GENOMIC DNA]</scope>
    <source>
        <strain evidence="1 2">LMG 19083</strain>
    </source>
</reference>
<evidence type="ECO:0000313" key="1">
    <source>
        <dbReference type="EMBL" id="CAJ0808708.1"/>
    </source>
</evidence>
<dbReference type="RefSeq" id="WP_316669274.1">
    <property type="nucleotide sequence ID" value="NZ_CATZBU010000021.1"/>
</dbReference>
<dbReference type="Proteomes" id="UP001189813">
    <property type="component" value="Unassembled WGS sequence"/>
</dbReference>
<keyword evidence="2" id="KW-1185">Reference proteome</keyword>
<protein>
    <submittedName>
        <fullName evidence="1">Uncharacterized protein</fullName>
    </submittedName>
</protein>
<evidence type="ECO:0000313" key="2">
    <source>
        <dbReference type="Proteomes" id="UP001189813"/>
    </source>
</evidence>
<accession>A0ABM9JZT1</accession>
<gene>
    <name evidence="1" type="ORF">LMG19083_04757</name>
</gene>
<comment type="caution">
    <text evidence="1">The sequence shown here is derived from an EMBL/GenBank/DDBJ whole genome shotgun (WGS) entry which is preliminary data.</text>
</comment>
<organism evidence="1 2">
    <name type="scientific">Ralstonia psammae</name>
    <dbReference type="NCBI Taxonomy" id="3058598"/>
    <lineage>
        <taxon>Bacteria</taxon>
        <taxon>Pseudomonadati</taxon>
        <taxon>Pseudomonadota</taxon>
        <taxon>Betaproteobacteria</taxon>
        <taxon>Burkholderiales</taxon>
        <taxon>Burkholderiaceae</taxon>
        <taxon>Ralstonia</taxon>
    </lineage>
</organism>